<dbReference type="PANTHER" id="PTHR11085">
    <property type="entry name" value="NAD-DEPENDENT PROTEIN DEACYLASE SIRTUIN-5, MITOCHONDRIAL-RELATED"/>
    <property type="match status" value="1"/>
</dbReference>
<accession>A0A9P9AI21</accession>
<dbReference type="Gene3D" id="3.30.1600.10">
    <property type="entry name" value="SIR2/SIRT2 'Small Domain"/>
    <property type="match status" value="1"/>
</dbReference>
<name>A0A9P9AI21_9HYPO</name>
<keyword evidence="7" id="KW-1185">Reference proteome</keyword>
<comment type="caution">
    <text evidence="4">Lacks conserved residue(s) required for the propagation of feature annotation.</text>
</comment>
<dbReference type="SUPFAM" id="SSF52467">
    <property type="entry name" value="DHS-like NAD/FAD-binding domain"/>
    <property type="match status" value="1"/>
</dbReference>
<dbReference type="GO" id="GO:0000122">
    <property type="term" value="P:negative regulation of transcription by RNA polymerase II"/>
    <property type="evidence" value="ECO:0007669"/>
    <property type="project" value="TreeGrafter"/>
</dbReference>
<dbReference type="GO" id="GO:0031508">
    <property type="term" value="P:pericentric heterochromatin formation"/>
    <property type="evidence" value="ECO:0007669"/>
    <property type="project" value="TreeGrafter"/>
</dbReference>
<dbReference type="GO" id="GO:0070403">
    <property type="term" value="F:NAD+ binding"/>
    <property type="evidence" value="ECO:0007669"/>
    <property type="project" value="InterPro"/>
</dbReference>
<keyword evidence="2" id="KW-0808">Transferase</keyword>
<evidence type="ECO:0000313" key="7">
    <source>
        <dbReference type="Proteomes" id="UP000777438"/>
    </source>
</evidence>
<evidence type="ECO:0000256" key="2">
    <source>
        <dbReference type="ARBA" id="ARBA00022679"/>
    </source>
</evidence>
<evidence type="ECO:0000313" key="6">
    <source>
        <dbReference type="EMBL" id="KAH6881125.1"/>
    </source>
</evidence>
<dbReference type="Proteomes" id="UP000777438">
    <property type="component" value="Unassembled WGS sequence"/>
</dbReference>
<dbReference type="GO" id="GO:0031934">
    <property type="term" value="C:mating-type region heterochromatin"/>
    <property type="evidence" value="ECO:0007669"/>
    <property type="project" value="TreeGrafter"/>
</dbReference>
<dbReference type="GO" id="GO:0005634">
    <property type="term" value="C:nucleus"/>
    <property type="evidence" value="ECO:0007669"/>
    <property type="project" value="TreeGrafter"/>
</dbReference>
<feature type="non-terminal residue" evidence="6">
    <location>
        <position position="278"/>
    </location>
</feature>
<protein>
    <submittedName>
        <fullName evidence="6">DHS-like NAD/FAD-binding domain-containing protein</fullName>
    </submittedName>
</protein>
<dbReference type="Gene3D" id="3.40.50.1220">
    <property type="entry name" value="TPP-binding domain"/>
    <property type="match status" value="1"/>
</dbReference>
<proteinExistence type="inferred from homology"/>
<dbReference type="InterPro" id="IPR050134">
    <property type="entry name" value="NAD-dep_sirtuin_deacylases"/>
</dbReference>
<sequence>VSASSLSCPGDLELLKKRLSTKRNIIIISGAGVSTNAGIPDYRSSSRSKKSSRIVYDASAYSTPEAADELHADVLHKLQSGQEAPFTPFDVFAEGLAKSGHLRYHYTQNIDCRHTRLPYLSQKTMWLHGRADTLVCHIRPSHTKRVTSQSFPRWVMASCPLCEEEQGERAIALKRRRDEGFLRPNVLLYGEDCPAEAEITAAFNSDLAQPIDAVLIVGTKLSIPPLADFAKRLCKVVRANSADSLVIWVSKESPTLGEAFQSLISFEYLGDCDDFAAI</sequence>
<dbReference type="InterPro" id="IPR003000">
    <property type="entry name" value="Sirtuin"/>
</dbReference>
<dbReference type="InterPro" id="IPR029035">
    <property type="entry name" value="DHS-like_NAD/FAD-binding_dom"/>
</dbReference>
<dbReference type="CDD" id="cd00296">
    <property type="entry name" value="SIR2"/>
    <property type="match status" value="1"/>
</dbReference>
<dbReference type="Pfam" id="PF02146">
    <property type="entry name" value="SIR2"/>
    <property type="match status" value="1"/>
</dbReference>
<dbReference type="GO" id="GO:1990414">
    <property type="term" value="P:replication-born double-strand break repair via sister chromatid exchange"/>
    <property type="evidence" value="ECO:0007669"/>
    <property type="project" value="TreeGrafter"/>
</dbReference>
<dbReference type="InterPro" id="IPR026590">
    <property type="entry name" value="Ssirtuin_cat_dom"/>
</dbReference>
<reference evidence="6 7" key="1">
    <citation type="journal article" date="2021" name="Nat. Commun.">
        <title>Genetic determinants of endophytism in the Arabidopsis root mycobiome.</title>
        <authorList>
            <person name="Mesny F."/>
            <person name="Miyauchi S."/>
            <person name="Thiergart T."/>
            <person name="Pickel B."/>
            <person name="Atanasova L."/>
            <person name="Karlsson M."/>
            <person name="Huettel B."/>
            <person name="Barry K.W."/>
            <person name="Haridas S."/>
            <person name="Chen C."/>
            <person name="Bauer D."/>
            <person name="Andreopoulos W."/>
            <person name="Pangilinan J."/>
            <person name="LaButti K."/>
            <person name="Riley R."/>
            <person name="Lipzen A."/>
            <person name="Clum A."/>
            <person name="Drula E."/>
            <person name="Henrissat B."/>
            <person name="Kohler A."/>
            <person name="Grigoriev I.V."/>
            <person name="Martin F.M."/>
            <person name="Hacquard S."/>
        </authorList>
    </citation>
    <scope>NUCLEOTIDE SEQUENCE [LARGE SCALE GENOMIC DNA]</scope>
    <source>
        <strain evidence="6 7">MPI-CAGE-CH-0241</strain>
    </source>
</reference>
<evidence type="ECO:0000256" key="3">
    <source>
        <dbReference type="ARBA" id="ARBA00023027"/>
    </source>
</evidence>
<evidence type="ECO:0000259" key="5">
    <source>
        <dbReference type="PROSITE" id="PS50305"/>
    </source>
</evidence>
<dbReference type="AlphaFoldDB" id="A0A9P9AI21"/>
<dbReference type="InterPro" id="IPR026591">
    <property type="entry name" value="Sirtuin_cat_small_dom_sf"/>
</dbReference>
<dbReference type="GO" id="GO:0017136">
    <property type="term" value="F:histone deacetylase activity, NAD-dependent"/>
    <property type="evidence" value="ECO:0007669"/>
    <property type="project" value="TreeGrafter"/>
</dbReference>
<dbReference type="PANTHER" id="PTHR11085:SF15">
    <property type="entry name" value="NAD-DEPENDENT HISTONE DEACETYLASE HST4"/>
    <property type="match status" value="1"/>
</dbReference>
<dbReference type="PROSITE" id="PS50305">
    <property type="entry name" value="SIRTUIN"/>
    <property type="match status" value="1"/>
</dbReference>
<feature type="domain" description="Deacetylase sirtuin-type" evidence="5">
    <location>
        <begin position="5"/>
        <end position="278"/>
    </location>
</feature>
<comment type="caution">
    <text evidence="6">The sequence shown here is derived from an EMBL/GenBank/DDBJ whole genome shotgun (WGS) entry which is preliminary data.</text>
</comment>
<dbReference type="GO" id="GO:0006282">
    <property type="term" value="P:regulation of DNA repair"/>
    <property type="evidence" value="ECO:0007669"/>
    <property type="project" value="TreeGrafter"/>
</dbReference>
<dbReference type="OrthoDB" id="5086945at2759"/>
<evidence type="ECO:0000256" key="4">
    <source>
        <dbReference type="PROSITE-ProRule" id="PRU00236"/>
    </source>
</evidence>
<keyword evidence="3" id="KW-0520">NAD</keyword>
<dbReference type="EMBL" id="JAGPYM010000024">
    <property type="protein sequence ID" value="KAH6881125.1"/>
    <property type="molecule type" value="Genomic_DNA"/>
</dbReference>
<evidence type="ECO:0000256" key="1">
    <source>
        <dbReference type="ARBA" id="ARBA00006924"/>
    </source>
</evidence>
<gene>
    <name evidence="6" type="ORF">B0T10DRAFT_366013</name>
</gene>
<comment type="similarity">
    <text evidence="1">Belongs to the sirtuin family. Class I subfamily.</text>
</comment>
<feature type="non-terminal residue" evidence="6">
    <location>
        <position position="1"/>
    </location>
</feature>
<organism evidence="6 7">
    <name type="scientific">Thelonectria olida</name>
    <dbReference type="NCBI Taxonomy" id="1576542"/>
    <lineage>
        <taxon>Eukaryota</taxon>
        <taxon>Fungi</taxon>
        <taxon>Dikarya</taxon>
        <taxon>Ascomycota</taxon>
        <taxon>Pezizomycotina</taxon>
        <taxon>Sordariomycetes</taxon>
        <taxon>Hypocreomycetidae</taxon>
        <taxon>Hypocreales</taxon>
        <taxon>Nectriaceae</taxon>
        <taxon>Thelonectria</taxon>
    </lineage>
</organism>